<dbReference type="InterPro" id="IPR029526">
    <property type="entry name" value="PGBD"/>
</dbReference>
<dbReference type="EMBL" id="JARBHB010000014">
    <property type="protein sequence ID" value="KAJ8869186.1"/>
    <property type="molecule type" value="Genomic_DNA"/>
</dbReference>
<dbReference type="PANTHER" id="PTHR47272">
    <property type="entry name" value="DDE_TNP_1_7 DOMAIN-CONTAINING PROTEIN"/>
    <property type="match status" value="1"/>
</dbReference>
<accession>A0ABQ9GCD9</accession>
<proteinExistence type="predicted"/>
<comment type="caution">
    <text evidence="2">The sequence shown here is derived from an EMBL/GenBank/DDBJ whole genome shotgun (WGS) entry which is preliminary data.</text>
</comment>
<name>A0ABQ9GCD9_9NEOP</name>
<keyword evidence="3" id="KW-1185">Reference proteome</keyword>
<protein>
    <recommendedName>
        <fullName evidence="1">PiggyBac transposable element-derived protein domain-containing protein</fullName>
    </recommendedName>
</protein>
<dbReference type="Pfam" id="PF13843">
    <property type="entry name" value="DDE_Tnp_1_7"/>
    <property type="match status" value="2"/>
</dbReference>
<reference evidence="2 3" key="1">
    <citation type="submission" date="2023-02" db="EMBL/GenBank/DDBJ databases">
        <title>LHISI_Scaffold_Assembly.</title>
        <authorList>
            <person name="Stuart O.P."/>
            <person name="Cleave R."/>
            <person name="Magrath M.J.L."/>
            <person name="Mikheyev A.S."/>
        </authorList>
    </citation>
    <scope>NUCLEOTIDE SEQUENCE [LARGE SCALE GENOMIC DNA]</scope>
    <source>
        <strain evidence="2">Daus_M_001</strain>
        <tissue evidence="2">Leg muscle</tissue>
    </source>
</reference>
<evidence type="ECO:0000313" key="2">
    <source>
        <dbReference type="EMBL" id="KAJ8869186.1"/>
    </source>
</evidence>
<dbReference type="PANTHER" id="PTHR47272:SF1">
    <property type="entry name" value="PIGGYBAC TRANSPOSABLE ELEMENT-DERIVED PROTEIN 3-LIKE"/>
    <property type="match status" value="1"/>
</dbReference>
<evidence type="ECO:0000259" key="1">
    <source>
        <dbReference type="Pfam" id="PF13843"/>
    </source>
</evidence>
<gene>
    <name evidence="2" type="ORF">PR048_030756</name>
</gene>
<organism evidence="2 3">
    <name type="scientific">Dryococelus australis</name>
    <dbReference type="NCBI Taxonomy" id="614101"/>
    <lineage>
        <taxon>Eukaryota</taxon>
        <taxon>Metazoa</taxon>
        <taxon>Ecdysozoa</taxon>
        <taxon>Arthropoda</taxon>
        <taxon>Hexapoda</taxon>
        <taxon>Insecta</taxon>
        <taxon>Pterygota</taxon>
        <taxon>Neoptera</taxon>
        <taxon>Polyneoptera</taxon>
        <taxon>Phasmatodea</taxon>
        <taxon>Verophasmatodea</taxon>
        <taxon>Anareolatae</taxon>
        <taxon>Phasmatidae</taxon>
        <taxon>Eurycanthinae</taxon>
        <taxon>Dryococelus</taxon>
    </lineage>
</organism>
<sequence length="313" mass="37023">MKDNIADFKVIEILMPCYLDYWSNSLRYNKRAGLLSLKKYQQIRHFIHIVNNDDENYNIYFKIIPLLDIISERKLQLDNESRFSIDEMMISYKGRKSYDNFRDRLFTGEELFELGPKVVIALCKTIHNPATPVVYFDKFFSTLPLVHYLRNEQIKIYVVRWFDNKTVTVVCSYADAYPVSSVESCCKDTREKIDIACSFVVKKYNTHMGGVDLADMLIALYRTPLKTNRRRELQLRKMKHEMPLKAFQIQLFESLTLKKRVCGRSSKNTSIATFQRIETPMKLRPSDKVRLDKFYFTWDMQDVCQGPDIYGMH</sequence>
<dbReference type="Proteomes" id="UP001159363">
    <property type="component" value="Chromosome 13"/>
</dbReference>
<feature type="domain" description="PiggyBac transposable element-derived protein" evidence="1">
    <location>
        <begin position="156"/>
        <end position="231"/>
    </location>
</feature>
<feature type="domain" description="PiggyBac transposable element-derived protein" evidence="1">
    <location>
        <begin position="18"/>
        <end position="101"/>
    </location>
</feature>
<evidence type="ECO:0000313" key="3">
    <source>
        <dbReference type="Proteomes" id="UP001159363"/>
    </source>
</evidence>